<comment type="function">
    <text evidence="13">Component of the cytochrome c oxidase, the last enzyme in the mitochondrial electron transport chain which drives oxidative phosphorylation. The respiratory chain contains 3 multisubunit complexes succinate dehydrogenase (complex II, CII), ubiquinol-cytochrome c oxidoreductase (cytochrome b-c1 complex, complex III, CIII) and cytochrome c oxidase (complex IV, CIV), that cooperate to transfer electrons derived from NADH and succinate to molecular oxygen, creating an electrochemical gradient over the inner membrane that drives transmembrane transport and the ATP synthase. Cytochrome c oxidase is the component of the respiratory chain that catalyzes the reduction of oxygen to water. Electrons originating from reduced cytochrome c in the intermembrane space (IMS) are transferred via the dinuclear copper A center (CU(A)) of subunit 2 and heme A of subunit 1 to the active site in subunit 1, a binuclear center (BNC) formed by heme A3 and copper B (CU(B)). The BNC reduces molecular oxygen to 2 water molecules using 4 electrons from cytochrome c in the IMS and 4 protons from the mitochondrial matrix.</text>
</comment>
<evidence type="ECO:0000256" key="5">
    <source>
        <dbReference type="ARBA" id="ARBA00022617"/>
    </source>
</evidence>
<accession>A0A6G1SAK3</accession>
<dbReference type="UniPathway" id="UPA00705"/>
<evidence type="ECO:0000256" key="1">
    <source>
        <dbReference type="ARBA" id="ARBA00004443"/>
    </source>
</evidence>
<proteinExistence type="inferred from homology"/>
<evidence type="ECO:0000256" key="3">
    <source>
        <dbReference type="ARBA" id="ARBA00007972"/>
    </source>
</evidence>
<evidence type="ECO:0000256" key="4">
    <source>
        <dbReference type="ARBA" id="ARBA00021968"/>
    </source>
</evidence>
<evidence type="ECO:0000256" key="11">
    <source>
        <dbReference type="ARBA" id="ARBA00023136"/>
    </source>
</evidence>
<gene>
    <name evidence="14" type="primary">COX5A_0</name>
    <name evidence="14" type="ORF">g.8585</name>
</gene>
<keyword evidence="5 13" id="KW-0349">Heme</keyword>
<dbReference type="GO" id="GO:0006123">
    <property type="term" value="P:mitochondrial electron transport, cytochrome c to oxygen"/>
    <property type="evidence" value="ECO:0007669"/>
    <property type="project" value="UniProtKB-UniRule"/>
</dbReference>
<dbReference type="AlphaFoldDB" id="A0A6G1SAK3"/>
<organism evidence="14">
    <name type="scientific">Aceria tosichella</name>
    <name type="common">wheat curl mite</name>
    <dbReference type="NCBI Taxonomy" id="561515"/>
    <lineage>
        <taxon>Eukaryota</taxon>
        <taxon>Metazoa</taxon>
        <taxon>Ecdysozoa</taxon>
        <taxon>Arthropoda</taxon>
        <taxon>Chelicerata</taxon>
        <taxon>Arachnida</taxon>
        <taxon>Acari</taxon>
        <taxon>Acariformes</taxon>
        <taxon>Trombidiformes</taxon>
        <taxon>Prostigmata</taxon>
        <taxon>Eupodina</taxon>
        <taxon>Eriophyoidea</taxon>
        <taxon>Eriophyidae</taxon>
        <taxon>Eriophyinae</taxon>
        <taxon>Aceriini</taxon>
        <taxon>Aceria</taxon>
    </lineage>
</organism>
<dbReference type="EMBL" id="GGYP01002179">
    <property type="protein sequence ID" value="MDE46950.1"/>
    <property type="molecule type" value="Transcribed_RNA"/>
</dbReference>
<dbReference type="CDD" id="cd00923">
    <property type="entry name" value="Cyt_c_Oxidase_Va"/>
    <property type="match status" value="1"/>
</dbReference>
<dbReference type="Gene3D" id="1.25.40.40">
    <property type="entry name" value="Cytochrome c oxidase, subunit Va/VI"/>
    <property type="match status" value="1"/>
</dbReference>
<evidence type="ECO:0000313" key="14">
    <source>
        <dbReference type="EMBL" id="MDE46950.1"/>
    </source>
</evidence>
<evidence type="ECO:0000256" key="12">
    <source>
        <dbReference type="ARBA" id="ARBA00031049"/>
    </source>
</evidence>
<dbReference type="GO" id="GO:0005743">
    <property type="term" value="C:mitochondrial inner membrane"/>
    <property type="evidence" value="ECO:0007669"/>
    <property type="project" value="UniProtKB-SubCell"/>
</dbReference>
<comment type="similarity">
    <text evidence="3 13">Belongs to the cytochrome c oxidase subunit 5A family.</text>
</comment>
<reference evidence="14" key="1">
    <citation type="submission" date="2018-10" db="EMBL/GenBank/DDBJ databases">
        <title>Transcriptome assembly of Aceria tosichella (Wheat curl mite) Type 2.</title>
        <authorList>
            <person name="Scully E.D."/>
            <person name="Geib S.M."/>
            <person name="Palmer N.A."/>
            <person name="Gupta A.K."/>
            <person name="Sarath G."/>
            <person name="Tatineni S."/>
        </authorList>
    </citation>
    <scope>NUCLEOTIDE SEQUENCE</scope>
    <source>
        <strain evidence="14">LincolnNE</strain>
    </source>
</reference>
<keyword evidence="11 13" id="KW-0472">Membrane</keyword>
<keyword evidence="7 13" id="KW-0999">Mitochondrion inner membrane</keyword>
<evidence type="ECO:0000256" key="8">
    <source>
        <dbReference type="ARBA" id="ARBA00022946"/>
    </source>
</evidence>
<evidence type="ECO:0000256" key="2">
    <source>
        <dbReference type="ARBA" id="ARBA00004673"/>
    </source>
</evidence>
<keyword evidence="8 13" id="KW-0809">Transit peptide</keyword>
<comment type="pathway">
    <text evidence="2 13">Energy metabolism; oxidative phosphorylation.</text>
</comment>
<dbReference type="PANTHER" id="PTHR14200:SF11">
    <property type="entry name" value="CYTOCHROME C OXIDASE SUBUNIT 5A, MITOCHONDRIAL"/>
    <property type="match status" value="1"/>
</dbReference>
<evidence type="ECO:0000256" key="6">
    <source>
        <dbReference type="ARBA" id="ARBA00022723"/>
    </source>
</evidence>
<keyword evidence="6 13" id="KW-0479">Metal-binding</keyword>
<keyword evidence="10 13" id="KW-0496">Mitochondrion</keyword>
<dbReference type="Pfam" id="PF02284">
    <property type="entry name" value="COX5A"/>
    <property type="match status" value="1"/>
</dbReference>
<comment type="subcellular location">
    <subcellularLocation>
        <location evidence="1 13">Mitochondrion inner membrane</location>
        <topology evidence="1 13">Peripheral membrane protein</topology>
        <orientation evidence="1 13">Matrix side</orientation>
    </subcellularLocation>
</comment>
<name>A0A6G1SAK3_9ACAR</name>
<protein>
    <recommendedName>
        <fullName evidence="4 13">Cytochrome c oxidase subunit 5A, mitochondrial</fullName>
    </recommendedName>
    <alternativeName>
        <fullName evidence="12 13">Cytochrome c oxidase polypeptide Va</fullName>
    </alternativeName>
</protein>
<dbReference type="SUPFAM" id="SSF48479">
    <property type="entry name" value="Cytochrome c oxidase subunit E"/>
    <property type="match status" value="1"/>
</dbReference>
<evidence type="ECO:0000256" key="7">
    <source>
        <dbReference type="ARBA" id="ARBA00022792"/>
    </source>
</evidence>
<evidence type="ECO:0000256" key="10">
    <source>
        <dbReference type="ARBA" id="ARBA00023128"/>
    </source>
</evidence>
<dbReference type="GO" id="GO:0045277">
    <property type="term" value="C:respiratory chain complex IV"/>
    <property type="evidence" value="ECO:0007669"/>
    <property type="project" value="UniProtKB-UniRule"/>
</dbReference>
<keyword evidence="9 13" id="KW-0408">Iron</keyword>
<evidence type="ECO:0000256" key="13">
    <source>
        <dbReference type="RuleBase" id="RU368103"/>
    </source>
</evidence>
<dbReference type="GO" id="GO:0046872">
    <property type="term" value="F:metal ion binding"/>
    <property type="evidence" value="ECO:0007669"/>
    <property type="project" value="UniProtKB-UniRule"/>
</dbReference>
<dbReference type="InterPro" id="IPR036545">
    <property type="entry name" value="Cyt_c_oxidase_su5A/6_sf"/>
</dbReference>
<dbReference type="InterPro" id="IPR003204">
    <property type="entry name" value="Cyt_c_oxidase_su5A/6"/>
</dbReference>
<evidence type="ECO:0000256" key="9">
    <source>
        <dbReference type="ARBA" id="ARBA00023004"/>
    </source>
</evidence>
<sequence>MAQFRIISRALLLRQSSIYSQQIRTRFNPGNPGVAYPREGIEESNEEFDQRYLNYFNKPDIDGWEVRKGINDMHNFDLVPEPKIMSAVLKACRRVNDHSLAVRYLEAVFRKAEYKKEIVDYLMEEIRPTLNELGISTPAEMGYDKPELALGDPERTSIIEKPM</sequence>
<dbReference type="PANTHER" id="PTHR14200">
    <property type="entry name" value="CYTOCHROME C OXIDASE POLYPEPTIDE"/>
    <property type="match status" value="1"/>
</dbReference>
<comment type="subunit">
    <text evidence="13">Component of the cytochrome c oxidase (complex IV, CIV), a multisubunit enzyme composed of a catalytic core of 3 subunits and several supernumerary subunits. The complex exists as a monomer or a dimer and forms supercomplexes (SCs) in the inner mitochondrial membrane with ubiquinol-cytochrome c oxidoreductase (cytochrome b-c1 complex, complex III, CIII).</text>
</comment>